<dbReference type="PANTHER" id="PTHR46771:SF5">
    <property type="entry name" value="DETERIN"/>
    <property type="match status" value="1"/>
</dbReference>
<dbReference type="GO" id="GO:0046872">
    <property type="term" value="F:metal ion binding"/>
    <property type="evidence" value="ECO:0007669"/>
    <property type="project" value="UniProtKB-KW"/>
</dbReference>
<name>A0A8H5HUH5_9AGAR</name>
<dbReference type="OrthoDB" id="2196114at2759"/>
<evidence type="ECO:0000256" key="3">
    <source>
        <dbReference type="SAM" id="MobiDB-lite"/>
    </source>
</evidence>
<dbReference type="EMBL" id="JAACJN010000022">
    <property type="protein sequence ID" value="KAF5389494.1"/>
    <property type="molecule type" value="Genomic_DNA"/>
</dbReference>
<evidence type="ECO:0000256" key="2">
    <source>
        <dbReference type="ARBA" id="ARBA00022833"/>
    </source>
</evidence>
<evidence type="ECO:0000313" key="5">
    <source>
        <dbReference type="Proteomes" id="UP000518752"/>
    </source>
</evidence>
<feature type="compositionally biased region" description="Basic and acidic residues" evidence="3">
    <location>
        <begin position="415"/>
        <end position="425"/>
    </location>
</feature>
<keyword evidence="5" id="KW-1185">Reference proteome</keyword>
<feature type="compositionally biased region" description="Low complexity" evidence="3">
    <location>
        <begin position="493"/>
        <end position="510"/>
    </location>
</feature>
<dbReference type="Proteomes" id="UP000518752">
    <property type="component" value="Unassembled WGS sequence"/>
</dbReference>
<evidence type="ECO:0000256" key="1">
    <source>
        <dbReference type="ARBA" id="ARBA00022723"/>
    </source>
</evidence>
<feature type="region of interest" description="Disordered" evidence="3">
    <location>
        <begin position="798"/>
        <end position="829"/>
    </location>
</feature>
<feature type="compositionally biased region" description="Basic residues" evidence="3">
    <location>
        <begin position="311"/>
        <end position="321"/>
    </location>
</feature>
<keyword evidence="1" id="KW-0479">Metal-binding</keyword>
<dbReference type="InterPro" id="IPR001370">
    <property type="entry name" value="BIR_rpt"/>
</dbReference>
<accession>A0A8H5HUH5</accession>
<feature type="compositionally biased region" description="Low complexity" evidence="3">
    <location>
        <begin position="645"/>
        <end position="654"/>
    </location>
</feature>
<dbReference type="PANTHER" id="PTHR46771">
    <property type="entry name" value="DETERIN"/>
    <property type="match status" value="1"/>
</dbReference>
<organism evidence="4 5">
    <name type="scientific">Collybiopsis confluens</name>
    <dbReference type="NCBI Taxonomy" id="2823264"/>
    <lineage>
        <taxon>Eukaryota</taxon>
        <taxon>Fungi</taxon>
        <taxon>Dikarya</taxon>
        <taxon>Basidiomycota</taxon>
        <taxon>Agaricomycotina</taxon>
        <taxon>Agaricomycetes</taxon>
        <taxon>Agaricomycetidae</taxon>
        <taxon>Agaricales</taxon>
        <taxon>Marasmiineae</taxon>
        <taxon>Omphalotaceae</taxon>
        <taxon>Collybiopsis</taxon>
    </lineage>
</organism>
<dbReference type="SUPFAM" id="SSF57924">
    <property type="entry name" value="Inhibitor of apoptosis (IAP) repeat"/>
    <property type="match status" value="2"/>
</dbReference>
<dbReference type="PROSITE" id="PS50143">
    <property type="entry name" value="BIR_REPEAT_2"/>
    <property type="match status" value="2"/>
</dbReference>
<dbReference type="AlphaFoldDB" id="A0A8H5HUH5"/>
<feature type="compositionally biased region" description="Polar residues" evidence="3">
    <location>
        <begin position="517"/>
        <end position="526"/>
    </location>
</feature>
<protein>
    <submittedName>
        <fullName evidence="4">Uncharacterized protein</fullName>
    </submittedName>
</protein>
<feature type="compositionally biased region" description="Basic and acidic residues" evidence="3">
    <location>
        <begin position="583"/>
        <end position="599"/>
    </location>
</feature>
<dbReference type="Pfam" id="PF00653">
    <property type="entry name" value="BIR"/>
    <property type="match status" value="2"/>
</dbReference>
<dbReference type="Gene3D" id="1.10.1170.10">
    <property type="entry name" value="Inhibitor Of Apoptosis Protein (2mihbC-IAP-1), Chain A"/>
    <property type="match status" value="2"/>
</dbReference>
<comment type="caution">
    <text evidence="4">The sequence shown here is derived from an EMBL/GenBank/DDBJ whole genome shotgun (WGS) entry which is preliminary data.</text>
</comment>
<keyword evidence="2" id="KW-0862">Zinc</keyword>
<evidence type="ECO:0000313" key="4">
    <source>
        <dbReference type="EMBL" id="KAF5389494.1"/>
    </source>
</evidence>
<feature type="region of interest" description="Disordered" evidence="3">
    <location>
        <begin position="184"/>
        <end position="683"/>
    </location>
</feature>
<feature type="compositionally biased region" description="Basic residues" evidence="3">
    <location>
        <begin position="367"/>
        <end position="376"/>
    </location>
</feature>
<dbReference type="CDD" id="cd00022">
    <property type="entry name" value="BIR"/>
    <property type="match status" value="1"/>
</dbReference>
<proteinExistence type="predicted"/>
<reference evidence="4 5" key="1">
    <citation type="journal article" date="2020" name="ISME J.">
        <title>Uncovering the hidden diversity of litter-decomposition mechanisms in mushroom-forming fungi.</title>
        <authorList>
            <person name="Floudas D."/>
            <person name="Bentzer J."/>
            <person name="Ahren D."/>
            <person name="Johansson T."/>
            <person name="Persson P."/>
            <person name="Tunlid A."/>
        </authorList>
    </citation>
    <scope>NUCLEOTIDE SEQUENCE [LARGE SCALE GENOMIC DNA]</scope>
    <source>
        <strain evidence="4 5">CBS 406.79</strain>
    </source>
</reference>
<dbReference type="InterPro" id="IPR051190">
    <property type="entry name" value="Baculoviral_IAP"/>
</dbReference>
<sequence>MDILRNRLESYVKLRRAKGSSRSHSNLGWPHPEYFMATPETLAEAGFYFDPNSEDNDLVTCYMCSKQLGEWSEKDDPFEIHFKKCGKKCAWASVRCGLVREIDLDGRFVFTDKNRLPTSKLMEKARLETFKFGQGWIHDQEKNHGASSKKMAKAGFVYSPHDSNDDTAACLYCRISLSGWDADDDPTEEHRKRVKKAGHPCPMFPDIVFAPETKALSRSQSRSTHADVTVPIKTHDGSDEELGSLATTRTAKTPKASHTTRKGTRTPRAPASSKSQNFPIDDNDEELEEQRQRAPSSTRRFMNKPTAAPKTRSRSVSRRRSVLSVADSDAGTATDDEVVLTRSTSTRSKGKAKSNADDEGGAALPTKKPKKTRSQSKARVSVIPENQSAEDDDPAPPPTKKTVTKKASAKSASSKQREEEADVHATGHAKKHNSTNLVATASDDEGLADGRIDVDGPEPLAARSIRATRSTKAPTQDHLVKNTAGLRGKHSRTASATSRRGGRSRQLSLDSLEDTNVPIQPASTPSLEPGLEPSRKVKAAAVSKTKEKQRYPPSDVENSLSDQDRLAAPPIPPRSPSRPKPRPKPDFENLQEPEYRAEAGRPPSSSRTDSETKVSGVGSLTSRSMKPIILTKPATMTRKGSFLTSRASSQSRAADQVLDISSDEDEDTESIAPVPELSVDQTNTESKVLAKAGTHPVQSGANGVSLTSATSDEKEVKSQLNVVELEGGVSNANSRLRSNVFEEGNVQAKISRIERTAKQELEMGGRTSPFKAKFAPDGLDQDAEMFDLATTPAKKVNTVAEEAPTTPTKSRESERPTSPFKTPFRFGGPGNPFKVPPTPGVPVDIPIGIPIPLSKELFVPTRVLSEVELSMTVEEWIRHHMQIEYNKFKEDAEGQITAFTNKAEQTRKTIEAL</sequence>
<gene>
    <name evidence="4" type="ORF">D9757_004327</name>
</gene>
<dbReference type="SMART" id="SM00238">
    <property type="entry name" value="BIR"/>
    <property type="match status" value="2"/>
</dbReference>